<name>A0ACB0Z568_MELEN</name>
<keyword evidence="2" id="KW-1185">Reference proteome</keyword>
<protein>
    <submittedName>
        <fullName evidence="1">Uncharacterized protein</fullName>
    </submittedName>
</protein>
<proteinExistence type="predicted"/>
<organism evidence="1 2">
    <name type="scientific">Meloidogyne enterolobii</name>
    <name type="common">Root-knot nematode worm</name>
    <name type="synonym">Meloidogyne mayaguensis</name>
    <dbReference type="NCBI Taxonomy" id="390850"/>
    <lineage>
        <taxon>Eukaryota</taxon>
        <taxon>Metazoa</taxon>
        <taxon>Ecdysozoa</taxon>
        <taxon>Nematoda</taxon>
        <taxon>Chromadorea</taxon>
        <taxon>Rhabditida</taxon>
        <taxon>Tylenchina</taxon>
        <taxon>Tylenchomorpha</taxon>
        <taxon>Tylenchoidea</taxon>
        <taxon>Meloidogynidae</taxon>
        <taxon>Meloidogyninae</taxon>
        <taxon>Meloidogyne</taxon>
    </lineage>
</organism>
<evidence type="ECO:0000313" key="2">
    <source>
        <dbReference type="Proteomes" id="UP001497535"/>
    </source>
</evidence>
<comment type="caution">
    <text evidence="1">The sequence shown here is derived from an EMBL/GenBank/DDBJ whole genome shotgun (WGS) entry which is preliminary data.</text>
</comment>
<accession>A0ACB0Z568</accession>
<sequence length="304" mass="34114">MSDLRQLRESGQIEKPSIINQQSASNVKIANKKILPKTLGALPTTTKLASTAPPVPPHRGNSAGVTATTITTNSNNLKKNTTVFASNPIPFSRPCRCPTQHQQQQQQQQAFSKIQNSRCRSEPRNDGGRFSMRPTSATRANTNALRQTASSNAAKLKAAEEEKMLGWLRRKEYDPRRAVAEAEQQQQQHLLLQQQQQLRKQQEAFTSNRSISATLTNQEQQQNSKQQSSFSRWKAAQQKQQQQLINKPPPLESHRSHDELNRLAEVCDDEDDSIGLTSDSCNTSLQRTVDELTQKCHKSIALLK</sequence>
<reference evidence="1" key="1">
    <citation type="submission" date="2023-11" db="EMBL/GenBank/DDBJ databases">
        <authorList>
            <person name="Poullet M."/>
        </authorList>
    </citation>
    <scope>NUCLEOTIDE SEQUENCE</scope>
    <source>
        <strain evidence="1">E1834</strain>
    </source>
</reference>
<gene>
    <name evidence="1" type="ORF">MENTE1834_LOCUS20151</name>
</gene>
<dbReference type="Proteomes" id="UP001497535">
    <property type="component" value="Unassembled WGS sequence"/>
</dbReference>
<dbReference type="EMBL" id="CAVMJV010000023">
    <property type="protein sequence ID" value="CAK5073480.1"/>
    <property type="molecule type" value="Genomic_DNA"/>
</dbReference>
<evidence type="ECO:0000313" key="1">
    <source>
        <dbReference type="EMBL" id="CAK5073480.1"/>
    </source>
</evidence>